<comment type="caution">
    <text evidence="3">The sequence shown here is derived from an EMBL/GenBank/DDBJ whole genome shotgun (WGS) entry which is preliminary data.</text>
</comment>
<protein>
    <submittedName>
        <fullName evidence="3">Uncharacterized protein</fullName>
    </submittedName>
</protein>
<feature type="signal peptide" evidence="2">
    <location>
        <begin position="1"/>
        <end position="29"/>
    </location>
</feature>
<name>A0ABN1HL39_9ACTN</name>
<feature type="region of interest" description="Disordered" evidence="1">
    <location>
        <begin position="154"/>
        <end position="204"/>
    </location>
</feature>
<reference evidence="3 4" key="1">
    <citation type="journal article" date="2019" name="Int. J. Syst. Evol. Microbiol.">
        <title>The Global Catalogue of Microorganisms (GCM) 10K type strain sequencing project: providing services to taxonomists for standard genome sequencing and annotation.</title>
        <authorList>
            <consortium name="The Broad Institute Genomics Platform"/>
            <consortium name="The Broad Institute Genome Sequencing Center for Infectious Disease"/>
            <person name="Wu L."/>
            <person name="Ma J."/>
        </authorList>
    </citation>
    <scope>NUCLEOTIDE SEQUENCE [LARGE SCALE GENOMIC DNA]</scope>
    <source>
        <strain evidence="3 4">JCM 10367</strain>
    </source>
</reference>
<dbReference type="RefSeq" id="WP_344003607.1">
    <property type="nucleotide sequence ID" value="NZ_BAAAGU010000042.1"/>
</dbReference>
<evidence type="ECO:0000256" key="1">
    <source>
        <dbReference type="SAM" id="MobiDB-lite"/>
    </source>
</evidence>
<accession>A0ABN1HL39</accession>
<proteinExistence type="predicted"/>
<keyword evidence="4" id="KW-1185">Reference proteome</keyword>
<feature type="compositionally biased region" description="Low complexity" evidence="1">
    <location>
        <begin position="155"/>
        <end position="191"/>
    </location>
</feature>
<sequence>MRALPARRLALGALCAALLAGITGPAALAADPVRERGEAAAPGAALPGADALLQRAEKLKAQAGPLAPVVDLAEAVLRQDRATLSHAEVRKLGEAARKALRKAADEQPVVTLVPAEQEATGVLLPAADTPLTEDLLGELLDLLGSVFELVPGLPASTPATGTTGTTDSTADATDSTADATDSTADATATEDTSADAAEDAADAADAADVAAEAAAEEALADAGFESFDSLDAFIDALLAEVDALIEEVSDPGLAAPTTTGTATGAATGTSASDSAATTPAATATTLPALTPDNTVVLLPAP</sequence>
<feature type="chain" id="PRO_5045235226" evidence="2">
    <location>
        <begin position="30"/>
        <end position="301"/>
    </location>
</feature>
<feature type="compositionally biased region" description="Acidic residues" evidence="1">
    <location>
        <begin position="192"/>
        <end position="202"/>
    </location>
</feature>
<evidence type="ECO:0000313" key="4">
    <source>
        <dbReference type="Proteomes" id="UP001500724"/>
    </source>
</evidence>
<organism evidence="3 4">
    <name type="scientific">Streptomyces thermocarboxydovorans</name>
    <dbReference type="NCBI Taxonomy" id="59298"/>
    <lineage>
        <taxon>Bacteria</taxon>
        <taxon>Bacillati</taxon>
        <taxon>Actinomycetota</taxon>
        <taxon>Actinomycetes</taxon>
        <taxon>Kitasatosporales</taxon>
        <taxon>Streptomycetaceae</taxon>
        <taxon>Streptomyces</taxon>
    </lineage>
</organism>
<gene>
    <name evidence="3" type="ORF">GCM10009535_40030</name>
</gene>
<dbReference type="Proteomes" id="UP001500724">
    <property type="component" value="Unassembled WGS sequence"/>
</dbReference>
<dbReference type="EMBL" id="BAAAGU010000042">
    <property type="protein sequence ID" value="GAA0657023.1"/>
    <property type="molecule type" value="Genomic_DNA"/>
</dbReference>
<evidence type="ECO:0000313" key="3">
    <source>
        <dbReference type="EMBL" id="GAA0657023.1"/>
    </source>
</evidence>
<keyword evidence="2" id="KW-0732">Signal</keyword>
<evidence type="ECO:0000256" key="2">
    <source>
        <dbReference type="SAM" id="SignalP"/>
    </source>
</evidence>
<feature type="region of interest" description="Disordered" evidence="1">
    <location>
        <begin position="252"/>
        <end position="285"/>
    </location>
</feature>